<reference evidence="2 3" key="1">
    <citation type="journal article" date="2018" name="Sci. Rep.">
        <title>A complete Leishmania donovani reference genome identifies novel genetic variations associated with virulence.</title>
        <authorList>
            <person name="Lypaczewski P."/>
            <person name="Hoshizaki J."/>
            <person name="Zhang W.-W."/>
            <person name="McCall L.-I."/>
            <person name="Torcivia-Rodriguez J."/>
            <person name="Simonyan V."/>
            <person name="Kaur A."/>
            <person name="Dewar K."/>
            <person name="Matlashewski G."/>
        </authorList>
    </citation>
    <scope>NUCLEOTIDE SEQUENCE [LARGE SCALE GENOMIC DNA]</scope>
    <source>
        <strain evidence="2 3">LdCL</strain>
    </source>
</reference>
<accession>A0A3S7WR70</accession>
<organism evidence="2 3">
    <name type="scientific">Leishmania donovani</name>
    <dbReference type="NCBI Taxonomy" id="5661"/>
    <lineage>
        <taxon>Eukaryota</taxon>
        <taxon>Discoba</taxon>
        <taxon>Euglenozoa</taxon>
        <taxon>Kinetoplastea</taxon>
        <taxon>Metakinetoplastina</taxon>
        <taxon>Trypanosomatida</taxon>
        <taxon>Trypanosomatidae</taxon>
        <taxon>Leishmaniinae</taxon>
        <taxon>Leishmania</taxon>
    </lineage>
</organism>
<dbReference type="VEuPathDB" id="TriTrypDB:LdBPK_100810.1"/>
<dbReference type="VEuPathDB" id="TriTrypDB:LdCL_100014900"/>
<keyword evidence="3" id="KW-1185">Reference proteome</keyword>
<evidence type="ECO:0000313" key="3">
    <source>
        <dbReference type="Proteomes" id="UP000274082"/>
    </source>
</evidence>
<proteinExistence type="predicted"/>
<dbReference type="AlphaFoldDB" id="A0A3S7WR70"/>
<sequence>MASTPPLWRRLQPLQPTLPLFADRNHRARTIATEHAAAAPRHMSYSFVVVPPPVPAAMPAFEAHVSTLLRHVPHPTFITCTSYSPYFTSAAAESLAADADTAGESANAMEASATQQALSYLHQCVAADVGLVLTVTATRATRHAESVQSAQGGDHDSQQHPKQHTSSSPASMEPPTTTTLTGASRGGTAAVLSDFIGRTATAPATDLDAAKSQEATRHRSRGLMVLRGDDGGYTRQRMIAAQKGGASASPPSPSPSPYVDFADGADLLRFIHSTLRGRDGEAMCEIASDEPAGAAVCLCIGGYPQGHVLDRQWGVGQVGADAATAAAVPSAQSPSTCQTLASLRFLEEVDTVFADTEAQLRRAQGTHSDPRPPSLESCVEAAEALFARLGAVRRLWTTPSYYPPSVRAACTRRTVADKVFLRPPGTRQCIADGVWDGCGSAGARVVVTQIITSATEFFDYVEDIRSALRSSAPPARGVPCDRDRDGAAAAEARGAGVPCLQLKAASALPSSLPSLVVVPGLMAPLRGEQFLRSALQLKVIPSAPFRRALREYEGALHSAVETLRSAVSSNAVDMYEEAKERAEACFQERMVAITVDIVRDLRARGYTHVNFSAFQYGCGDAVGRAVAALAAEGGEEVVEQS</sequence>
<feature type="compositionally biased region" description="Polar residues" evidence="1">
    <location>
        <begin position="164"/>
        <end position="182"/>
    </location>
</feature>
<protein>
    <submittedName>
        <fullName evidence="2">Uncharacterized protein</fullName>
    </submittedName>
</protein>
<dbReference type="Proteomes" id="UP000274082">
    <property type="component" value="Chromosome 10"/>
</dbReference>
<dbReference type="VEuPathDB" id="TriTrypDB:LDHU3_10.1170"/>
<feature type="region of interest" description="Disordered" evidence="1">
    <location>
        <begin position="143"/>
        <end position="185"/>
    </location>
</feature>
<dbReference type="OrthoDB" id="266597at2759"/>
<dbReference type="EMBL" id="CP029509">
    <property type="protein sequence ID" value="AYU76703.1"/>
    <property type="molecule type" value="Genomic_DNA"/>
</dbReference>
<gene>
    <name evidence="2" type="ORF">LdCL_100014900</name>
</gene>
<name>A0A3S7WR70_LEIDO</name>
<evidence type="ECO:0000256" key="1">
    <source>
        <dbReference type="SAM" id="MobiDB-lite"/>
    </source>
</evidence>
<evidence type="ECO:0000313" key="2">
    <source>
        <dbReference type="EMBL" id="AYU76703.1"/>
    </source>
</evidence>